<dbReference type="KEGG" id="ccho:CCHOA_04175"/>
<dbReference type="AlphaFoldDB" id="A0A3G6JB41"/>
<gene>
    <name evidence="1" type="ORF">CCHOA_04175</name>
</gene>
<proteinExistence type="predicted"/>
<name>A0A3G6JB41_9CORY</name>
<dbReference type="EMBL" id="CP033896">
    <property type="protein sequence ID" value="AZA13244.1"/>
    <property type="molecule type" value="Genomic_DNA"/>
</dbReference>
<dbReference type="Proteomes" id="UP000269019">
    <property type="component" value="Chromosome"/>
</dbReference>
<evidence type="ECO:0000313" key="1">
    <source>
        <dbReference type="EMBL" id="AZA13244.1"/>
    </source>
</evidence>
<reference evidence="1 2" key="1">
    <citation type="submission" date="2018-11" db="EMBL/GenBank/DDBJ databases">
        <authorList>
            <person name="Kleinhagauer T."/>
            <person name="Glaeser S.P."/>
            <person name="Spergser J."/>
            <person name="Ruckert C."/>
            <person name="Kaempfer P."/>
            <person name="Busse H.-J."/>
        </authorList>
    </citation>
    <scope>NUCLEOTIDE SEQUENCE [LARGE SCALE GENOMIC DNA]</scope>
    <source>
        <strain evidence="1 2">200CH</strain>
    </source>
</reference>
<sequence length="75" mass="8294">MTCSIPIGVADLFETQVHHVVGMLFRSVELEVLVVRAGEMGDHTVIFVAVTTLKPACPECCERGRLRDHMTRGLN</sequence>
<protein>
    <submittedName>
        <fullName evidence="1">Uncharacterized protein</fullName>
    </submittedName>
</protein>
<accession>A0A3G6JB41</accession>
<evidence type="ECO:0000313" key="2">
    <source>
        <dbReference type="Proteomes" id="UP000269019"/>
    </source>
</evidence>
<keyword evidence="2" id="KW-1185">Reference proteome</keyword>
<organism evidence="1 2">
    <name type="scientific">Corynebacterium choanae</name>
    <dbReference type="NCBI Taxonomy" id="1862358"/>
    <lineage>
        <taxon>Bacteria</taxon>
        <taxon>Bacillati</taxon>
        <taxon>Actinomycetota</taxon>
        <taxon>Actinomycetes</taxon>
        <taxon>Mycobacteriales</taxon>
        <taxon>Corynebacteriaceae</taxon>
        <taxon>Corynebacterium</taxon>
    </lineage>
</organism>